<dbReference type="Pfam" id="PF01556">
    <property type="entry name" value="DnaJ_C"/>
    <property type="match status" value="1"/>
</dbReference>
<evidence type="ECO:0000259" key="7">
    <source>
        <dbReference type="PROSITE" id="PS50076"/>
    </source>
</evidence>
<dbReference type="GO" id="GO:0007005">
    <property type="term" value="P:mitochondrion organization"/>
    <property type="evidence" value="ECO:0007669"/>
    <property type="project" value="TreeGrafter"/>
</dbReference>
<dbReference type="InterPro" id="IPR002939">
    <property type="entry name" value="DnaJ_C"/>
</dbReference>
<dbReference type="GO" id="GO:0005524">
    <property type="term" value="F:ATP binding"/>
    <property type="evidence" value="ECO:0007669"/>
    <property type="project" value="InterPro"/>
</dbReference>
<dbReference type="GO" id="GO:0043066">
    <property type="term" value="P:negative regulation of apoptotic process"/>
    <property type="evidence" value="ECO:0007669"/>
    <property type="project" value="TreeGrafter"/>
</dbReference>
<proteinExistence type="inferred from homology"/>
<dbReference type="GeneID" id="121121709"/>
<feature type="domain" description="J" evidence="7">
    <location>
        <begin position="34"/>
        <end position="99"/>
    </location>
</feature>
<protein>
    <submittedName>
        <fullName evidence="9">Protein tumorous imaginal discs, mitochondriallike [Megachile rotundata]</fullName>
    </submittedName>
</protein>
<dbReference type="Pfam" id="PF00226">
    <property type="entry name" value="DnaJ"/>
    <property type="match status" value="1"/>
</dbReference>
<evidence type="ECO:0000256" key="5">
    <source>
        <dbReference type="ARBA" id="ARBA00023186"/>
    </source>
</evidence>
<dbReference type="RefSeq" id="XP_040572615.1">
    <property type="nucleotide sequence ID" value="XM_040716681.2"/>
</dbReference>
<dbReference type="SUPFAM" id="SSF57938">
    <property type="entry name" value="DnaJ/Hsp40 cysteine-rich domain"/>
    <property type="match status" value="1"/>
</dbReference>
<dbReference type="GO" id="GO:0008270">
    <property type="term" value="F:zinc ion binding"/>
    <property type="evidence" value="ECO:0007669"/>
    <property type="project" value="UniProtKB-KW"/>
</dbReference>
<dbReference type="InterPro" id="IPR008971">
    <property type="entry name" value="HSP40/DnaJ_pept-bd"/>
</dbReference>
<evidence type="ECO:0000256" key="6">
    <source>
        <dbReference type="PROSITE-ProRule" id="PRU00546"/>
    </source>
</evidence>
<dbReference type="AlphaFoldDB" id="A0A0K2SWW1"/>
<dbReference type="Gene3D" id="2.60.260.20">
    <property type="entry name" value="Urease metallochaperone UreE, N-terminal domain"/>
    <property type="match status" value="2"/>
</dbReference>
<sequence>MASPIGLARLFQRSLVLPQFVRGFRLGATLNAEEYYKTLGVDRSASTKEIKKAYYELAKKYHPDTNKGDTNAQKKFQAVSEAYEILSDDSKRKSYDAYGTAGPEASGFGGASGFGEGTSIDPEELFRTIFGDKGFGRGAGGFSSAFGQEFGSQSTSQGHHQMTLSFQEAAKGVTKDISVSVMDDCNSCSGKGGSGSERCPNCNGSGMETVSTGPFMMRSTCRRCSGNGVWIKDPCKSCRGSGRMSHRKSVSVPVPAGIENGQTVRVPTGKHSEAFITFNVRPSDYFQRKGNDVHTTGRISLSQAVLGGTIRIQGIYEDLTVSIPPTTSSHTSIRMKGKGIKNVSGYGYGDHYINIKIVPPKKLDPKQSAILKAFAELEPDTPGTVNGITYNKGGNKVVMEDPNGLVGDLREALSEEKGSDEGVNGSNKS</sequence>
<dbReference type="InterPro" id="IPR051938">
    <property type="entry name" value="Apopto_cytoskel_mod"/>
</dbReference>
<evidence type="ECO:0000259" key="8">
    <source>
        <dbReference type="PROSITE" id="PS51188"/>
    </source>
</evidence>
<dbReference type="PROSITE" id="PS00636">
    <property type="entry name" value="DNAJ_1"/>
    <property type="match status" value="1"/>
</dbReference>
<evidence type="ECO:0000256" key="2">
    <source>
        <dbReference type="ARBA" id="ARBA00022737"/>
    </source>
</evidence>
<dbReference type="FunFam" id="2.10.230.10:FF:000001">
    <property type="entry name" value="DnaJ subfamily A member 2"/>
    <property type="match status" value="1"/>
</dbReference>
<keyword evidence="4 6" id="KW-0862">Zinc</keyword>
<accession>A0A0K2SWW1</accession>
<dbReference type="GO" id="GO:0005739">
    <property type="term" value="C:mitochondrion"/>
    <property type="evidence" value="ECO:0007669"/>
    <property type="project" value="TreeGrafter"/>
</dbReference>
<dbReference type="OrthoDB" id="10256793at2759"/>
<dbReference type="PANTHER" id="PTHR44145:SF3">
    <property type="entry name" value="DNAJ HOMOLOG SUBFAMILY A MEMBER 3, MITOCHONDRIAL"/>
    <property type="match status" value="1"/>
</dbReference>
<dbReference type="PROSITE" id="PS50076">
    <property type="entry name" value="DNAJ_2"/>
    <property type="match status" value="1"/>
</dbReference>
<dbReference type="KEGG" id="lsm:121121709"/>
<dbReference type="Gene3D" id="2.10.230.10">
    <property type="entry name" value="Heat shock protein DnaJ, cysteine-rich domain"/>
    <property type="match status" value="1"/>
</dbReference>
<dbReference type="InterPro" id="IPR036410">
    <property type="entry name" value="HSP_DnaJ_Cys-rich_dom_sf"/>
</dbReference>
<dbReference type="HAMAP" id="MF_01152">
    <property type="entry name" value="DnaJ"/>
    <property type="match status" value="1"/>
</dbReference>
<dbReference type="CDD" id="cd10719">
    <property type="entry name" value="DnaJ_zf"/>
    <property type="match status" value="1"/>
</dbReference>
<keyword evidence="1 6" id="KW-0479">Metal-binding</keyword>
<keyword evidence="3 6" id="KW-0863">Zinc-finger</keyword>
<dbReference type="InterPro" id="IPR012724">
    <property type="entry name" value="DnaJ"/>
</dbReference>
<reference evidence="9" key="1">
    <citation type="submission" date="2014-05" db="EMBL/GenBank/DDBJ databases">
        <authorList>
            <person name="Chronopoulou M."/>
        </authorList>
    </citation>
    <scope>NUCLEOTIDE SEQUENCE</scope>
    <source>
        <tissue evidence="9">Whole organism</tissue>
    </source>
</reference>
<feature type="zinc finger region" description="CR-type" evidence="6">
    <location>
        <begin position="172"/>
        <end position="247"/>
    </location>
</feature>
<dbReference type="GO" id="GO:0009408">
    <property type="term" value="P:response to heat"/>
    <property type="evidence" value="ECO:0007669"/>
    <property type="project" value="InterPro"/>
</dbReference>
<dbReference type="GO" id="GO:0031072">
    <property type="term" value="F:heat shock protein binding"/>
    <property type="evidence" value="ECO:0007669"/>
    <property type="project" value="InterPro"/>
</dbReference>
<dbReference type="PANTHER" id="PTHR44145">
    <property type="entry name" value="DNAJ HOMOLOG SUBFAMILY A MEMBER 3, MITOCHONDRIAL"/>
    <property type="match status" value="1"/>
</dbReference>
<dbReference type="PROSITE" id="PS51188">
    <property type="entry name" value="ZF_CR"/>
    <property type="match status" value="1"/>
</dbReference>
<dbReference type="FunFam" id="2.60.260.20:FF:000005">
    <property type="entry name" value="Chaperone protein dnaJ 1, mitochondrial"/>
    <property type="match status" value="1"/>
</dbReference>
<feature type="domain" description="CR-type" evidence="8">
    <location>
        <begin position="172"/>
        <end position="247"/>
    </location>
</feature>
<dbReference type="Pfam" id="PF00684">
    <property type="entry name" value="DnaJ_CXXCXGXG"/>
    <property type="match status" value="1"/>
</dbReference>
<keyword evidence="5" id="KW-0143">Chaperone</keyword>
<dbReference type="PRINTS" id="PR00625">
    <property type="entry name" value="JDOMAIN"/>
</dbReference>
<evidence type="ECO:0000256" key="4">
    <source>
        <dbReference type="ARBA" id="ARBA00022833"/>
    </source>
</evidence>
<name>A0A0K2SWW1_LEPSM</name>
<dbReference type="CDD" id="cd10747">
    <property type="entry name" value="DnaJ_C"/>
    <property type="match status" value="1"/>
</dbReference>
<dbReference type="SUPFAM" id="SSF46565">
    <property type="entry name" value="Chaperone J-domain"/>
    <property type="match status" value="1"/>
</dbReference>
<dbReference type="InterPro" id="IPR036869">
    <property type="entry name" value="J_dom_sf"/>
</dbReference>
<evidence type="ECO:0000256" key="3">
    <source>
        <dbReference type="ARBA" id="ARBA00022771"/>
    </source>
</evidence>
<dbReference type="GO" id="GO:0051082">
    <property type="term" value="F:unfolded protein binding"/>
    <property type="evidence" value="ECO:0007669"/>
    <property type="project" value="InterPro"/>
</dbReference>
<keyword evidence="2" id="KW-0677">Repeat</keyword>
<dbReference type="InterPro" id="IPR018253">
    <property type="entry name" value="DnaJ_domain_CS"/>
</dbReference>
<dbReference type="InterPro" id="IPR001305">
    <property type="entry name" value="HSP_DnaJ_Cys-rich_dom"/>
</dbReference>
<dbReference type="GO" id="GO:0006457">
    <property type="term" value="P:protein folding"/>
    <property type="evidence" value="ECO:0007669"/>
    <property type="project" value="InterPro"/>
</dbReference>
<organism evidence="9">
    <name type="scientific">Lepeophtheirus salmonis</name>
    <name type="common">Salmon louse</name>
    <name type="synonym">Caligus salmonis</name>
    <dbReference type="NCBI Taxonomy" id="72036"/>
    <lineage>
        <taxon>Eukaryota</taxon>
        <taxon>Metazoa</taxon>
        <taxon>Ecdysozoa</taxon>
        <taxon>Arthropoda</taxon>
        <taxon>Crustacea</taxon>
        <taxon>Multicrustacea</taxon>
        <taxon>Hexanauplia</taxon>
        <taxon>Copepoda</taxon>
        <taxon>Siphonostomatoida</taxon>
        <taxon>Caligidae</taxon>
        <taxon>Lepeophtheirus</taxon>
    </lineage>
</organism>
<dbReference type="EMBL" id="HACA01000644">
    <property type="protein sequence ID" value="CDW18005.1"/>
    <property type="molecule type" value="Transcribed_RNA"/>
</dbReference>
<evidence type="ECO:0000256" key="1">
    <source>
        <dbReference type="ARBA" id="ARBA00022723"/>
    </source>
</evidence>
<evidence type="ECO:0000313" key="9">
    <source>
        <dbReference type="EMBL" id="CDW18005.1"/>
    </source>
</evidence>
<dbReference type="SMART" id="SM00271">
    <property type="entry name" value="DnaJ"/>
    <property type="match status" value="1"/>
</dbReference>
<dbReference type="CDD" id="cd06257">
    <property type="entry name" value="DnaJ"/>
    <property type="match status" value="1"/>
</dbReference>
<dbReference type="Gene3D" id="1.10.287.110">
    <property type="entry name" value="DnaJ domain"/>
    <property type="match status" value="1"/>
</dbReference>
<dbReference type="SUPFAM" id="SSF49493">
    <property type="entry name" value="HSP40/DnaJ peptide-binding domain"/>
    <property type="match status" value="2"/>
</dbReference>
<dbReference type="InterPro" id="IPR001623">
    <property type="entry name" value="DnaJ_domain"/>
</dbReference>